<protein>
    <recommendedName>
        <fullName evidence="5">E3 ubiquitin-protein ligase Sina-like RING finger domain-containing protein</fullName>
    </recommendedName>
</protein>
<dbReference type="Gramene" id="KQK07452">
    <property type="protein sequence ID" value="KQK07452"/>
    <property type="gene ID" value="BRADI_2g35554v3"/>
</dbReference>
<evidence type="ECO:0000256" key="2">
    <source>
        <dbReference type="ARBA" id="ARBA00022771"/>
    </source>
</evidence>
<name>A0A0Q3J3X9_BRADI</name>
<keyword evidence="1" id="KW-0479">Metal-binding</keyword>
<evidence type="ECO:0000313" key="8">
    <source>
        <dbReference type="Proteomes" id="UP000008810"/>
    </source>
</evidence>
<keyword evidence="3" id="KW-0862">Zinc</keyword>
<evidence type="ECO:0000256" key="4">
    <source>
        <dbReference type="SAM" id="MobiDB-lite"/>
    </source>
</evidence>
<dbReference type="InterPro" id="IPR052088">
    <property type="entry name" value="E3_ubiquitin-ligase_SINA"/>
</dbReference>
<keyword evidence="2" id="KW-0863">Zinc-finger</keyword>
<feature type="compositionally biased region" description="Basic and acidic residues" evidence="4">
    <location>
        <begin position="184"/>
        <end position="198"/>
    </location>
</feature>
<sequence>MAPPASKRQALANVRVEDARGLECGVCWLPLRPPIFQCAVGHVLFRPCRDKLAAASASSNKCHVCRAPTTGDNNNGGGYRRCHDMETLIESIICVPCPNTLRRHAGHEQQHRPGPEQGGRGGGAAHAAAAASPVGRVRGREVRGRSSGRSGGKAPRAEAGAGHGDASPRAPVAAVKKTHGGADPAHERALWRRRMEAE</sequence>
<evidence type="ECO:0000313" key="7">
    <source>
        <dbReference type="EnsemblPlants" id="KQK07452"/>
    </source>
</evidence>
<dbReference type="Pfam" id="PF21362">
    <property type="entry name" value="Sina_RING"/>
    <property type="match status" value="1"/>
</dbReference>
<gene>
    <name evidence="6" type="ORF">BRADI_2g35554v3</name>
</gene>
<dbReference type="Gene3D" id="3.30.40.10">
    <property type="entry name" value="Zinc/RING finger domain, C3HC4 (zinc finger)"/>
    <property type="match status" value="1"/>
</dbReference>
<evidence type="ECO:0000256" key="3">
    <source>
        <dbReference type="ARBA" id="ARBA00022833"/>
    </source>
</evidence>
<dbReference type="AlphaFoldDB" id="A0A0Q3J3X9"/>
<feature type="region of interest" description="Disordered" evidence="4">
    <location>
        <begin position="104"/>
        <end position="198"/>
    </location>
</feature>
<dbReference type="InterPro" id="IPR049548">
    <property type="entry name" value="Sina-like_RING"/>
</dbReference>
<evidence type="ECO:0000256" key="1">
    <source>
        <dbReference type="ARBA" id="ARBA00022723"/>
    </source>
</evidence>
<reference evidence="6 7" key="1">
    <citation type="journal article" date="2010" name="Nature">
        <title>Genome sequencing and analysis of the model grass Brachypodium distachyon.</title>
        <authorList>
            <consortium name="International Brachypodium Initiative"/>
        </authorList>
    </citation>
    <scope>NUCLEOTIDE SEQUENCE [LARGE SCALE GENOMIC DNA]</scope>
    <source>
        <strain evidence="6 7">Bd21</strain>
    </source>
</reference>
<dbReference type="Proteomes" id="UP000008810">
    <property type="component" value="Chromosome 2"/>
</dbReference>
<reference evidence="6" key="2">
    <citation type="submission" date="2017-06" db="EMBL/GenBank/DDBJ databases">
        <title>WGS assembly of Brachypodium distachyon.</title>
        <authorList>
            <consortium name="The International Brachypodium Initiative"/>
            <person name="Lucas S."/>
            <person name="Harmon-Smith M."/>
            <person name="Lail K."/>
            <person name="Tice H."/>
            <person name="Grimwood J."/>
            <person name="Bruce D."/>
            <person name="Barry K."/>
            <person name="Shu S."/>
            <person name="Lindquist E."/>
            <person name="Wang M."/>
            <person name="Pitluck S."/>
            <person name="Vogel J.P."/>
            <person name="Garvin D.F."/>
            <person name="Mockler T.C."/>
            <person name="Schmutz J."/>
            <person name="Rokhsar D."/>
            <person name="Bevan M.W."/>
        </authorList>
    </citation>
    <scope>NUCLEOTIDE SEQUENCE</scope>
    <source>
        <strain evidence="6">Bd21</strain>
    </source>
</reference>
<reference evidence="7" key="3">
    <citation type="submission" date="2018-08" db="UniProtKB">
        <authorList>
            <consortium name="EnsemblPlants"/>
        </authorList>
    </citation>
    <scope>IDENTIFICATION</scope>
    <source>
        <strain evidence="7">cv. Bd21</strain>
    </source>
</reference>
<proteinExistence type="predicted"/>
<dbReference type="GO" id="GO:0008270">
    <property type="term" value="F:zinc ion binding"/>
    <property type="evidence" value="ECO:0007669"/>
    <property type="project" value="UniProtKB-KW"/>
</dbReference>
<dbReference type="EMBL" id="CM000881">
    <property type="protein sequence ID" value="KQK07452.1"/>
    <property type="molecule type" value="Genomic_DNA"/>
</dbReference>
<keyword evidence="8" id="KW-1185">Reference proteome</keyword>
<dbReference type="PANTHER" id="PTHR10315">
    <property type="entry name" value="E3 UBIQUITIN PROTEIN LIGASE SIAH"/>
    <property type="match status" value="1"/>
</dbReference>
<feature type="compositionally biased region" description="Low complexity" evidence="4">
    <location>
        <begin position="125"/>
        <end position="136"/>
    </location>
</feature>
<dbReference type="InParanoid" id="A0A0Q3J3X9"/>
<dbReference type="InterPro" id="IPR013083">
    <property type="entry name" value="Znf_RING/FYVE/PHD"/>
</dbReference>
<evidence type="ECO:0000313" key="6">
    <source>
        <dbReference type="EMBL" id="KQK07452.1"/>
    </source>
</evidence>
<dbReference type="EnsemblPlants" id="KQK07452">
    <property type="protein sequence ID" value="KQK07452"/>
    <property type="gene ID" value="BRADI_2g35554v3"/>
</dbReference>
<evidence type="ECO:0000259" key="5">
    <source>
        <dbReference type="Pfam" id="PF21362"/>
    </source>
</evidence>
<dbReference type="STRING" id="15368.A0A0Q3J3X9"/>
<feature type="domain" description="E3 ubiquitin-protein ligase Sina-like RING finger" evidence="5">
    <location>
        <begin position="24"/>
        <end position="65"/>
    </location>
</feature>
<dbReference type="PANTHER" id="PTHR10315:SF96">
    <property type="entry name" value="SIAH-TYPE DOMAIN-CONTAINING PROTEIN"/>
    <property type="match status" value="1"/>
</dbReference>
<accession>A0A0Q3J3X9</accession>
<organism evidence="6">
    <name type="scientific">Brachypodium distachyon</name>
    <name type="common">Purple false brome</name>
    <name type="synonym">Trachynia distachya</name>
    <dbReference type="NCBI Taxonomy" id="15368"/>
    <lineage>
        <taxon>Eukaryota</taxon>
        <taxon>Viridiplantae</taxon>
        <taxon>Streptophyta</taxon>
        <taxon>Embryophyta</taxon>
        <taxon>Tracheophyta</taxon>
        <taxon>Spermatophyta</taxon>
        <taxon>Magnoliopsida</taxon>
        <taxon>Liliopsida</taxon>
        <taxon>Poales</taxon>
        <taxon>Poaceae</taxon>
        <taxon>BOP clade</taxon>
        <taxon>Pooideae</taxon>
        <taxon>Stipodae</taxon>
        <taxon>Brachypodieae</taxon>
        <taxon>Brachypodium</taxon>
    </lineage>
</organism>
<dbReference type="OrthoDB" id="689045at2759"/>